<reference evidence="3 5" key="1">
    <citation type="submission" date="2019-01" db="EMBL/GenBank/DDBJ databases">
        <title>Agromyces.</title>
        <authorList>
            <person name="Li J."/>
        </authorList>
    </citation>
    <scope>NUCLEOTIDE SEQUENCE [LARGE SCALE GENOMIC DNA]</scope>
    <source>
        <strain evidence="3 5">DSM 23870</strain>
    </source>
</reference>
<accession>A0A4Q2M0M9</accession>
<evidence type="ECO:0000313" key="5">
    <source>
        <dbReference type="Proteomes" id="UP000292686"/>
    </source>
</evidence>
<name>A0A4Q2M0M9_9MICO</name>
<evidence type="ECO:0000313" key="2">
    <source>
        <dbReference type="EMBL" id="NYD67017.1"/>
    </source>
</evidence>
<reference evidence="2 6" key="2">
    <citation type="submission" date="2020-07" db="EMBL/GenBank/DDBJ databases">
        <title>Sequencing the genomes of 1000 actinobacteria strains.</title>
        <authorList>
            <person name="Klenk H.-P."/>
        </authorList>
    </citation>
    <scope>NUCLEOTIDE SEQUENCE [LARGE SCALE GENOMIC DNA]</scope>
    <source>
        <strain evidence="2 6">DSM 23870</strain>
    </source>
</reference>
<dbReference type="Proteomes" id="UP000292686">
    <property type="component" value="Unassembled WGS sequence"/>
</dbReference>
<protein>
    <submittedName>
        <fullName evidence="3">Uncharacterized protein</fullName>
    </submittedName>
</protein>
<evidence type="ECO:0000256" key="1">
    <source>
        <dbReference type="SAM" id="Phobius"/>
    </source>
</evidence>
<keyword evidence="1" id="KW-1133">Transmembrane helix</keyword>
<dbReference type="AlphaFoldDB" id="A0A4Q2M0M9"/>
<dbReference type="Proteomes" id="UP000581087">
    <property type="component" value="Unassembled WGS sequence"/>
</dbReference>
<evidence type="ECO:0000313" key="4">
    <source>
        <dbReference type="EMBL" id="RXZ85357.1"/>
    </source>
</evidence>
<keyword evidence="1" id="KW-0812">Transmembrane</keyword>
<feature type="transmembrane region" description="Helical" evidence="1">
    <location>
        <begin position="32"/>
        <end position="59"/>
    </location>
</feature>
<dbReference type="EMBL" id="JACCBI010000001">
    <property type="protein sequence ID" value="NYD67017.1"/>
    <property type="molecule type" value="Genomic_DNA"/>
</dbReference>
<sequence length="60" mass="5927">MTIENRIHTDAAFASIVAGIEPLETLEAAWDWGAFFGGVGIGVGLGGAALGGIGIGIAIT</sequence>
<gene>
    <name evidence="2" type="ORF">BJ972_001536</name>
    <name evidence="4" type="ORF">ESP50_15615</name>
    <name evidence="3" type="ORF">ESP50_16210</name>
</gene>
<dbReference type="EMBL" id="SDPM01000011">
    <property type="protein sequence ID" value="RXZ85249.1"/>
    <property type="molecule type" value="Genomic_DNA"/>
</dbReference>
<keyword evidence="5" id="KW-1185">Reference proteome</keyword>
<proteinExistence type="predicted"/>
<comment type="caution">
    <text evidence="3">The sequence shown here is derived from an EMBL/GenBank/DDBJ whole genome shotgun (WGS) entry which is preliminary data.</text>
</comment>
<dbReference type="EMBL" id="SDPM01000010">
    <property type="protein sequence ID" value="RXZ85357.1"/>
    <property type="molecule type" value="Genomic_DNA"/>
</dbReference>
<evidence type="ECO:0000313" key="6">
    <source>
        <dbReference type="Proteomes" id="UP000581087"/>
    </source>
</evidence>
<organism evidence="3 5">
    <name type="scientific">Agromyces atrinae</name>
    <dbReference type="NCBI Taxonomy" id="592376"/>
    <lineage>
        <taxon>Bacteria</taxon>
        <taxon>Bacillati</taxon>
        <taxon>Actinomycetota</taxon>
        <taxon>Actinomycetes</taxon>
        <taxon>Micrococcales</taxon>
        <taxon>Microbacteriaceae</taxon>
        <taxon>Agromyces</taxon>
    </lineage>
</organism>
<evidence type="ECO:0000313" key="3">
    <source>
        <dbReference type="EMBL" id="RXZ85249.1"/>
    </source>
</evidence>
<keyword evidence="1" id="KW-0472">Membrane</keyword>
<dbReference type="RefSeq" id="WP_129176841.1">
    <property type="nucleotide sequence ID" value="NZ_JACCBI010000001.1"/>
</dbReference>